<organism evidence="2">
    <name type="scientific">Caldilinea aerophila</name>
    <dbReference type="NCBI Taxonomy" id="133453"/>
    <lineage>
        <taxon>Bacteria</taxon>
        <taxon>Bacillati</taxon>
        <taxon>Chloroflexota</taxon>
        <taxon>Caldilineae</taxon>
        <taxon>Caldilineales</taxon>
        <taxon>Caldilineaceae</taxon>
        <taxon>Caldilinea</taxon>
    </lineage>
</organism>
<dbReference type="Pfam" id="PF00480">
    <property type="entry name" value="ROK"/>
    <property type="match status" value="1"/>
</dbReference>
<dbReference type="Gene3D" id="3.30.420.40">
    <property type="match status" value="2"/>
</dbReference>
<reference evidence="2" key="1">
    <citation type="journal article" date="2020" name="mSystems">
        <title>Genome- and Community-Level Interaction Insights into Carbon Utilization and Element Cycling Functions of Hydrothermarchaeota in Hydrothermal Sediment.</title>
        <authorList>
            <person name="Zhou Z."/>
            <person name="Liu Y."/>
            <person name="Xu W."/>
            <person name="Pan J."/>
            <person name="Luo Z.H."/>
            <person name="Li M."/>
        </authorList>
    </citation>
    <scope>NUCLEOTIDE SEQUENCE [LARGE SCALE GENOMIC DNA]</scope>
    <source>
        <strain evidence="2">SpSt-289</strain>
    </source>
</reference>
<dbReference type="AlphaFoldDB" id="A0A7C1FI77"/>
<comment type="caution">
    <text evidence="2">The sequence shown here is derived from an EMBL/GenBank/DDBJ whole genome shotgun (WGS) entry which is preliminary data.</text>
</comment>
<evidence type="ECO:0000313" key="2">
    <source>
        <dbReference type="EMBL" id="HDX33572.1"/>
    </source>
</evidence>
<dbReference type="PANTHER" id="PTHR18964:SF149">
    <property type="entry name" value="BIFUNCTIONAL UDP-N-ACETYLGLUCOSAMINE 2-EPIMERASE_N-ACETYLMANNOSAMINE KINASE"/>
    <property type="match status" value="1"/>
</dbReference>
<name>A0A7C1FI77_9CHLR</name>
<accession>A0A7C1FI77</accession>
<proteinExistence type="inferred from homology"/>
<dbReference type="PANTHER" id="PTHR18964">
    <property type="entry name" value="ROK (REPRESSOR, ORF, KINASE) FAMILY"/>
    <property type="match status" value="1"/>
</dbReference>
<dbReference type="EMBL" id="DSMG01000196">
    <property type="protein sequence ID" value="HDX33572.1"/>
    <property type="molecule type" value="Genomic_DNA"/>
</dbReference>
<evidence type="ECO:0000256" key="1">
    <source>
        <dbReference type="ARBA" id="ARBA00006479"/>
    </source>
</evidence>
<sequence length="332" mass="33993">MILAGVDLGGTKIAVVILQTAGGLDDTGGSETDGHTLARVSAPTDSHEGPEVVLRRIATLVRQACANAHLDVADLAAVGLGVPGVYNLKTGYTLFLPNLAGAWRNVPAGPFLQEALERPVWLINDARAFVLAETLLGAGRGAQTVVGFTLGTGVGGGIAINGQLFWGIDGTAGEIGHLTMDPDGPLCTCGNRGCLETYASGVAIQKLAARRLADAPDSLLLQLANGDPTRVTPALVGQAATMGDVTAQSILAYVTKYLGVGVANMVTTLSPDCVVLGGSVANLGEQLLAPVRAIVRERCRAIPVDRVRIVQAELGPDAGAIGAALWAGRQGR</sequence>
<dbReference type="InterPro" id="IPR049874">
    <property type="entry name" value="ROK_cs"/>
</dbReference>
<comment type="similarity">
    <text evidence="1">Belongs to the ROK (NagC/XylR) family.</text>
</comment>
<protein>
    <submittedName>
        <fullName evidence="2">ROK family protein</fullName>
    </submittedName>
</protein>
<dbReference type="InterPro" id="IPR043129">
    <property type="entry name" value="ATPase_NBD"/>
</dbReference>
<dbReference type="InterPro" id="IPR000600">
    <property type="entry name" value="ROK"/>
</dbReference>
<gene>
    <name evidence="2" type="ORF">ENQ20_19120</name>
</gene>
<dbReference type="PROSITE" id="PS01125">
    <property type="entry name" value="ROK"/>
    <property type="match status" value="1"/>
</dbReference>
<dbReference type="SUPFAM" id="SSF53067">
    <property type="entry name" value="Actin-like ATPase domain"/>
    <property type="match status" value="1"/>
</dbReference>